<comment type="caution">
    <text evidence="2">The sequence shown here is derived from an EMBL/GenBank/DDBJ whole genome shotgun (WGS) entry which is preliminary data.</text>
</comment>
<dbReference type="EMBL" id="MTKT01000012">
    <property type="protein sequence ID" value="OWM91663.1"/>
    <property type="molecule type" value="Genomic_DNA"/>
</dbReference>
<organism evidence="2 3">
    <name type="scientific">Punica granatum</name>
    <name type="common">Pomegranate</name>
    <dbReference type="NCBI Taxonomy" id="22663"/>
    <lineage>
        <taxon>Eukaryota</taxon>
        <taxon>Viridiplantae</taxon>
        <taxon>Streptophyta</taxon>
        <taxon>Embryophyta</taxon>
        <taxon>Tracheophyta</taxon>
        <taxon>Spermatophyta</taxon>
        <taxon>Magnoliopsida</taxon>
        <taxon>eudicotyledons</taxon>
        <taxon>Gunneridae</taxon>
        <taxon>Pentapetalae</taxon>
        <taxon>rosids</taxon>
        <taxon>malvids</taxon>
        <taxon>Myrtales</taxon>
        <taxon>Lythraceae</taxon>
        <taxon>Punica</taxon>
    </lineage>
</organism>
<dbReference type="AlphaFoldDB" id="A0A218Y306"/>
<name>A0A218Y306_PUNGR</name>
<accession>A0A218Y306</accession>
<dbReference type="Proteomes" id="UP000197138">
    <property type="component" value="Unassembled WGS sequence"/>
</dbReference>
<evidence type="ECO:0000259" key="1">
    <source>
        <dbReference type="Pfam" id="PF24924"/>
    </source>
</evidence>
<proteinExistence type="predicted"/>
<feature type="domain" description="DUF7745" evidence="1">
    <location>
        <begin position="38"/>
        <end position="138"/>
    </location>
</feature>
<dbReference type="Pfam" id="PF24924">
    <property type="entry name" value="DUF7745"/>
    <property type="match status" value="1"/>
</dbReference>
<protein>
    <recommendedName>
        <fullName evidence="1">DUF7745 domain-containing protein</fullName>
    </recommendedName>
</protein>
<sequence>MDRSAPSLRLEAITPPSQEILCIWRTFRPVDRAFVQDIIGDVVMLTEAPVDWIFLRTTTEFWDPQHAVFNFQGTELAPTIEEYMALLQRPTPTTQGIFVPNPFAIIQSQLSALLGIPVQEVHQELHQGWDQGIRIAWLSDWTLLCALTPSTASYQRDACHGFLLSAPHFGSPFQTTILAMIQATT</sequence>
<evidence type="ECO:0000313" key="3">
    <source>
        <dbReference type="Proteomes" id="UP000197138"/>
    </source>
</evidence>
<reference evidence="3" key="1">
    <citation type="journal article" date="2017" name="Plant J.">
        <title>The pomegranate (Punica granatum L.) genome and the genomics of punicalagin biosynthesis.</title>
        <authorList>
            <person name="Qin G."/>
            <person name="Xu C."/>
            <person name="Ming R."/>
            <person name="Tang H."/>
            <person name="Guyot R."/>
            <person name="Kramer E.M."/>
            <person name="Hu Y."/>
            <person name="Yi X."/>
            <person name="Qi Y."/>
            <person name="Xu X."/>
            <person name="Gao Z."/>
            <person name="Pan H."/>
            <person name="Jian J."/>
            <person name="Tian Y."/>
            <person name="Yue Z."/>
            <person name="Xu Y."/>
        </authorList>
    </citation>
    <scope>NUCLEOTIDE SEQUENCE [LARGE SCALE GENOMIC DNA]</scope>
    <source>
        <strain evidence="3">cv. Dabenzi</strain>
    </source>
</reference>
<gene>
    <name evidence="2" type="ORF">CDL15_Pgr026908</name>
</gene>
<evidence type="ECO:0000313" key="2">
    <source>
        <dbReference type="EMBL" id="OWM91663.1"/>
    </source>
</evidence>
<dbReference type="InterPro" id="IPR056647">
    <property type="entry name" value="DUF7745"/>
</dbReference>